<accession>A0A848QJH4</accession>
<gene>
    <name evidence="1" type="ORF">HKD42_12040</name>
</gene>
<dbReference type="EMBL" id="JABCRE010000003">
    <property type="protein sequence ID" value="NMW32792.1"/>
    <property type="molecule type" value="Genomic_DNA"/>
</dbReference>
<evidence type="ECO:0000313" key="2">
    <source>
        <dbReference type="Proteomes" id="UP000561181"/>
    </source>
</evidence>
<protein>
    <submittedName>
        <fullName evidence="1">Uncharacterized protein</fullName>
    </submittedName>
</protein>
<keyword evidence="2" id="KW-1185">Reference proteome</keyword>
<dbReference type="RefSeq" id="WP_170013661.1">
    <property type="nucleotide sequence ID" value="NZ_JABCRE010000003.1"/>
</dbReference>
<comment type="caution">
    <text evidence="1">The sequence shown here is derived from an EMBL/GenBank/DDBJ whole genome shotgun (WGS) entry which is preliminary data.</text>
</comment>
<dbReference type="AlphaFoldDB" id="A0A848QJH4"/>
<evidence type="ECO:0000313" key="1">
    <source>
        <dbReference type="EMBL" id="NMW32792.1"/>
    </source>
</evidence>
<dbReference type="Proteomes" id="UP000561181">
    <property type="component" value="Unassembled WGS sequence"/>
</dbReference>
<reference evidence="1 2" key="1">
    <citation type="submission" date="2020-04" db="EMBL/GenBank/DDBJ databases">
        <authorList>
            <person name="Liu A."/>
        </authorList>
    </citation>
    <scope>NUCLEOTIDE SEQUENCE [LARGE SCALE GENOMIC DNA]</scope>
    <source>
        <strain evidence="1 2">RZ02</strain>
    </source>
</reference>
<organism evidence="1 2">
    <name type="scientific">Pontixanthobacter rizhaonensis</name>
    <dbReference type="NCBI Taxonomy" id="2730337"/>
    <lineage>
        <taxon>Bacteria</taxon>
        <taxon>Pseudomonadati</taxon>
        <taxon>Pseudomonadota</taxon>
        <taxon>Alphaproteobacteria</taxon>
        <taxon>Sphingomonadales</taxon>
        <taxon>Erythrobacteraceae</taxon>
        <taxon>Pontixanthobacter</taxon>
    </lineage>
</organism>
<sequence>MQNATYADLADLADGADLVLKAQIRKQAQLKPERAVGVRPGYARLYIEANTIELLSGSSPVGESLRYLVDVPLDAKGRAPKLKKTEVILFTRPPSGRRGDLQLVNPTAQLAWSPQLETNLRSILGELVAADARPSITGVRDALSIAGNLAGESETQIFLSTANDGPVSLTIIRRPGQAPVWGVSWSEIVDQAARPPRPQTLEWYRLACFLPADLPRAANLSDSSEARQRAAADYRYVRQQLGSCPRVRP</sequence>
<name>A0A848QJH4_9SPHN</name>
<proteinExistence type="predicted"/>